<proteinExistence type="predicted"/>
<name>A0ABP5XS54_9ACTN</name>
<evidence type="ECO:0000313" key="1">
    <source>
        <dbReference type="EMBL" id="GAA2466885.1"/>
    </source>
</evidence>
<protein>
    <submittedName>
        <fullName evidence="1">Uncharacterized protein</fullName>
    </submittedName>
</protein>
<dbReference type="EMBL" id="BAAASZ010000052">
    <property type="protein sequence ID" value="GAA2466885.1"/>
    <property type="molecule type" value="Genomic_DNA"/>
</dbReference>
<dbReference type="Proteomes" id="UP001501638">
    <property type="component" value="Unassembled WGS sequence"/>
</dbReference>
<sequence>MFPENTHPAVGAFTRGTVRARVGQADAGGANAQAGSGSWVTSSFPAMVTPPSIATARESA</sequence>
<reference evidence="2" key="1">
    <citation type="journal article" date="2019" name="Int. J. Syst. Evol. Microbiol.">
        <title>The Global Catalogue of Microorganisms (GCM) 10K type strain sequencing project: providing services to taxonomists for standard genome sequencing and annotation.</title>
        <authorList>
            <consortium name="The Broad Institute Genomics Platform"/>
            <consortium name="The Broad Institute Genome Sequencing Center for Infectious Disease"/>
            <person name="Wu L."/>
            <person name="Ma J."/>
        </authorList>
    </citation>
    <scope>NUCLEOTIDE SEQUENCE [LARGE SCALE GENOMIC DNA]</scope>
    <source>
        <strain evidence="2">JCM 6305</strain>
    </source>
</reference>
<keyword evidence="2" id="KW-1185">Reference proteome</keyword>
<evidence type="ECO:0000313" key="2">
    <source>
        <dbReference type="Proteomes" id="UP001501638"/>
    </source>
</evidence>
<comment type="caution">
    <text evidence="1">The sequence shown here is derived from an EMBL/GenBank/DDBJ whole genome shotgun (WGS) entry which is preliminary data.</text>
</comment>
<accession>A0ABP5XS54</accession>
<organism evidence="1 2">
    <name type="scientific">Streptomyces macrosporus</name>
    <dbReference type="NCBI Taxonomy" id="44032"/>
    <lineage>
        <taxon>Bacteria</taxon>
        <taxon>Bacillati</taxon>
        <taxon>Actinomycetota</taxon>
        <taxon>Actinomycetes</taxon>
        <taxon>Kitasatosporales</taxon>
        <taxon>Streptomycetaceae</taxon>
        <taxon>Streptomyces</taxon>
    </lineage>
</organism>
<gene>
    <name evidence="1" type="ORF">GCM10010405_59250</name>
</gene>